<dbReference type="RefSeq" id="WP_016166543.1">
    <property type="nucleotide sequence ID" value="NZ_JHZG01000015.1"/>
</dbReference>
<reference evidence="1 2" key="1">
    <citation type="submission" date="2013-03" db="EMBL/GenBank/DDBJ databases">
        <title>The Genome Sequence of Acinetobacter tandoii CIP 107469.</title>
        <authorList>
            <consortium name="The Broad Institute Genome Sequencing Platform"/>
            <consortium name="The Broad Institute Genome Sequencing Center for Infectious Disease"/>
            <person name="Cerqueira G."/>
            <person name="Feldgarden M."/>
            <person name="Courvalin P."/>
            <person name="Perichon B."/>
            <person name="Grillot-Courvalin C."/>
            <person name="Clermont D."/>
            <person name="Rocha E."/>
            <person name="Yoon E.-J."/>
            <person name="Nemec A."/>
            <person name="Walker B."/>
            <person name="Young S.K."/>
            <person name="Zeng Q."/>
            <person name="Gargeya S."/>
            <person name="Fitzgerald M."/>
            <person name="Haas B."/>
            <person name="Abouelleil A."/>
            <person name="Alvarado L."/>
            <person name="Arachchi H.M."/>
            <person name="Berlin A.M."/>
            <person name="Chapman S.B."/>
            <person name="Dewar J."/>
            <person name="Goldberg J."/>
            <person name="Griggs A."/>
            <person name="Gujja S."/>
            <person name="Hansen M."/>
            <person name="Howarth C."/>
            <person name="Imamovic A."/>
            <person name="Larimer J."/>
            <person name="McCowan C."/>
            <person name="Murphy C."/>
            <person name="Neiman D."/>
            <person name="Pearson M."/>
            <person name="Priest M."/>
            <person name="Roberts A."/>
            <person name="Saif S."/>
            <person name="Shea T."/>
            <person name="Sisk P."/>
            <person name="Sykes S."/>
            <person name="Wortman J."/>
            <person name="Nusbaum C."/>
            <person name="Birren B."/>
        </authorList>
    </citation>
    <scope>NUCLEOTIDE SEQUENCE [LARGE SCALE GENOMIC DNA]</scope>
    <source>
        <strain evidence="1 2">CIP 107469</strain>
    </source>
</reference>
<comment type="caution">
    <text evidence="1">The sequence shown here is derived from an EMBL/GenBank/DDBJ whole genome shotgun (WGS) entry which is preliminary data.</text>
</comment>
<dbReference type="OrthoDB" id="1440627at2"/>
<proteinExistence type="predicted"/>
<dbReference type="InterPro" id="IPR011008">
    <property type="entry name" value="Dimeric_a/b-barrel"/>
</dbReference>
<dbReference type="NCBIfam" id="NF008333">
    <property type="entry name" value="PRK11118.1"/>
    <property type="match status" value="1"/>
</dbReference>
<name>R9B0S8_9GAMM</name>
<evidence type="ECO:0000313" key="1">
    <source>
        <dbReference type="EMBL" id="EOR08099.1"/>
    </source>
</evidence>
<dbReference type="eggNOG" id="ENOG5032SAI">
    <property type="taxonomic scope" value="Bacteria"/>
</dbReference>
<dbReference type="PANTHER" id="PTHR39169:SF1">
    <property type="entry name" value="MONOOXYGENASE YDHR-RELATED"/>
    <property type="match status" value="1"/>
</dbReference>
<keyword evidence="2" id="KW-1185">Reference proteome</keyword>
<dbReference type="Proteomes" id="UP000016201">
    <property type="component" value="Unassembled WGS sequence"/>
</dbReference>
<dbReference type="SUPFAM" id="SSF54909">
    <property type="entry name" value="Dimeric alpha+beta barrel"/>
    <property type="match status" value="1"/>
</dbReference>
<organism evidence="1 2">
    <name type="scientific">Acinetobacter tandoii DSM 14970 = CIP 107469</name>
    <dbReference type="NCBI Taxonomy" id="1120927"/>
    <lineage>
        <taxon>Bacteria</taxon>
        <taxon>Pseudomonadati</taxon>
        <taxon>Pseudomonadota</taxon>
        <taxon>Gammaproteobacteria</taxon>
        <taxon>Moraxellales</taxon>
        <taxon>Moraxellaceae</taxon>
        <taxon>Acinetobacter</taxon>
    </lineage>
</organism>
<dbReference type="PANTHER" id="PTHR39169">
    <property type="match status" value="1"/>
</dbReference>
<sequence length="100" mass="11212">MPVLLQIDFPSTGPFAQEMTQAFTSLAESINQETGLIWKIWTENNDTQEAGGVYLFDSMENAKSYLAMHSARLESFGITNIRSKIFQVNTDLSKINHAPL</sequence>
<accession>R9B0S8</accession>
<dbReference type="EMBL" id="AQFM01000036">
    <property type="protein sequence ID" value="EOR08099.1"/>
    <property type="molecule type" value="Genomic_DNA"/>
</dbReference>
<evidence type="ECO:0008006" key="3">
    <source>
        <dbReference type="Google" id="ProtNLM"/>
    </source>
</evidence>
<gene>
    <name evidence="1" type="ORF">I593_01454</name>
</gene>
<dbReference type="InterPro" id="IPR014910">
    <property type="entry name" value="YdhR"/>
</dbReference>
<protein>
    <recommendedName>
        <fullName evidence="3">Monooxygenase</fullName>
    </recommendedName>
</protein>
<evidence type="ECO:0000313" key="2">
    <source>
        <dbReference type="Proteomes" id="UP000016201"/>
    </source>
</evidence>
<dbReference type="AlphaFoldDB" id="R9B0S8"/>
<dbReference type="Pfam" id="PF08803">
    <property type="entry name" value="ydhR"/>
    <property type="match status" value="1"/>
</dbReference>
<dbReference type="Gene3D" id="3.30.70.100">
    <property type="match status" value="1"/>
</dbReference>
<dbReference type="PATRIC" id="fig|1120927.3.peg.1406"/>